<dbReference type="InterPro" id="IPR016796">
    <property type="entry name" value="UCP021774"/>
</dbReference>
<evidence type="ECO:0000313" key="3">
    <source>
        <dbReference type="Proteomes" id="UP000230956"/>
    </source>
</evidence>
<dbReference type="InterPro" id="IPR035923">
    <property type="entry name" value="TT1751-like_sf"/>
</dbReference>
<organism evidence="2 3">
    <name type="scientific">Candidatus Aquicultor secundus</name>
    <dbReference type="NCBI Taxonomy" id="1973895"/>
    <lineage>
        <taxon>Bacteria</taxon>
        <taxon>Bacillati</taxon>
        <taxon>Actinomycetota</taxon>
        <taxon>Candidatus Aquicultoria</taxon>
        <taxon>Candidatus Aquicultorales</taxon>
        <taxon>Candidatus Aquicultoraceae</taxon>
        <taxon>Candidatus Aquicultor</taxon>
    </lineage>
</organism>
<dbReference type="AlphaFoldDB" id="A0A2M7T808"/>
<dbReference type="SUPFAM" id="SSF103247">
    <property type="entry name" value="TT1751-like"/>
    <property type="match status" value="1"/>
</dbReference>
<dbReference type="PANTHER" id="PTHR38342:SF1">
    <property type="entry name" value="SLR5037 PROTEIN"/>
    <property type="match status" value="1"/>
</dbReference>
<dbReference type="InterPro" id="IPR005180">
    <property type="entry name" value="DUF302"/>
</dbReference>
<dbReference type="Pfam" id="PF03625">
    <property type="entry name" value="DUF302"/>
    <property type="match status" value="1"/>
</dbReference>
<proteinExistence type="predicted"/>
<evidence type="ECO:0000259" key="1">
    <source>
        <dbReference type="Pfam" id="PF03625"/>
    </source>
</evidence>
<dbReference type="CDD" id="cd14797">
    <property type="entry name" value="DUF302"/>
    <property type="match status" value="1"/>
</dbReference>
<feature type="domain" description="DUF302" evidence="1">
    <location>
        <begin position="48"/>
        <end position="108"/>
    </location>
</feature>
<sequence length="139" mass="15671">MYQLAKGLIDVNVEDFAYVVETEKSFEEASVSVLRAVEQKGWAVFNVIDIGERLSSKGFDQKPLKLIEMCNGKHANTFLNKSRYVSLFMPCRINIMEENGKIKIATMRASVMSQFFPEVVAEEAMAVEKAVIEIIDNAK</sequence>
<dbReference type="EMBL" id="PFNG01000132">
    <property type="protein sequence ID" value="PIZ39046.1"/>
    <property type="molecule type" value="Genomic_DNA"/>
</dbReference>
<name>A0A2M7T808_9ACTN</name>
<gene>
    <name evidence="2" type="ORF">COY37_05555</name>
</gene>
<dbReference type="Gene3D" id="3.30.310.70">
    <property type="entry name" value="TT1751-like domain"/>
    <property type="match status" value="1"/>
</dbReference>
<evidence type="ECO:0000313" key="2">
    <source>
        <dbReference type="EMBL" id="PIZ39046.1"/>
    </source>
</evidence>
<dbReference type="PIRSF" id="PIRSF021774">
    <property type="entry name" value="UCP021774"/>
    <property type="match status" value="1"/>
</dbReference>
<accession>A0A2M7T808</accession>
<protein>
    <recommendedName>
        <fullName evidence="1">DUF302 domain-containing protein</fullName>
    </recommendedName>
</protein>
<dbReference type="PANTHER" id="PTHR38342">
    <property type="entry name" value="SLR5037 PROTEIN"/>
    <property type="match status" value="1"/>
</dbReference>
<reference evidence="3" key="1">
    <citation type="submission" date="2017-09" db="EMBL/GenBank/DDBJ databases">
        <title>Depth-based differentiation of microbial function through sediment-hosted aquifers and enrichment of novel symbionts in the deep terrestrial subsurface.</title>
        <authorList>
            <person name="Probst A.J."/>
            <person name="Ladd B."/>
            <person name="Jarett J.K."/>
            <person name="Geller-Mcgrath D.E."/>
            <person name="Sieber C.M.K."/>
            <person name="Emerson J.B."/>
            <person name="Anantharaman K."/>
            <person name="Thomas B.C."/>
            <person name="Malmstrom R."/>
            <person name="Stieglmeier M."/>
            <person name="Klingl A."/>
            <person name="Woyke T."/>
            <person name="Ryan C.M."/>
            <person name="Banfield J.F."/>
        </authorList>
    </citation>
    <scope>NUCLEOTIDE SEQUENCE [LARGE SCALE GENOMIC DNA]</scope>
</reference>
<comment type="caution">
    <text evidence="2">The sequence shown here is derived from an EMBL/GenBank/DDBJ whole genome shotgun (WGS) entry which is preliminary data.</text>
</comment>
<dbReference type="Proteomes" id="UP000230956">
    <property type="component" value="Unassembled WGS sequence"/>
</dbReference>